<dbReference type="InterPro" id="IPR048395">
    <property type="entry name" value="Glyco_hydro_31_C"/>
</dbReference>
<dbReference type="SUPFAM" id="SSF51445">
    <property type="entry name" value="(Trans)glycosidases"/>
    <property type="match status" value="1"/>
</dbReference>
<protein>
    <recommendedName>
        <fullName evidence="3">alpha-glucosidase</fullName>
        <ecNumber evidence="3">3.2.1.20</ecNumber>
    </recommendedName>
</protein>
<comment type="catalytic activity">
    <reaction evidence="1">
        <text>Hydrolysis of terminal, non-reducing (1-&gt;4)-linked alpha-D-glucose residues with release of alpha-D-glucose.</text>
        <dbReference type="EC" id="3.2.1.20"/>
    </reaction>
</comment>
<dbReference type="Gene3D" id="2.60.40.1760">
    <property type="entry name" value="glycosyl hydrolase (family 31)"/>
    <property type="match status" value="1"/>
</dbReference>
<name>A0AAD9AZS4_9PEZI</name>
<dbReference type="GO" id="GO:0030246">
    <property type="term" value="F:carbohydrate binding"/>
    <property type="evidence" value="ECO:0007669"/>
    <property type="project" value="InterPro"/>
</dbReference>
<dbReference type="SUPFAM" id="SSF74650">
    <property type="entry name" value="Galactose mutarotase-like"/>
    <property type="match status" value="1"/>
</dbReference>
<dbReference type="Proteomes" id="UP001243330">
    <property type="component" value="Unassembled WGS sequence"/>
</dbReference>
<feature type="domain" description="Glycoside hydrolase family 31 TIM barrel" evidence="4">
    <location>
        <begin position="352"/>
        <end position="440"/>
    </location>
</feature>
<feature type="domain" description="Glycoside hydrolase family 31 N-terminal" evidence="5">
    <location>
        <begin position="67"/>
        <end position="310"/>
    </location>
</feature>
<keyword evidence="8" id="KW-1185">Reference proteome</keyword>
<dbReference type="CDD" id="cd14752">
    <property type="entry name" value="GH31_N"/>
    <property type="match status" value="1"/>
</dbReference>
<evidence type="ECO:0000313" key="7">
    <source>
        <dbReference type="EMBL" id="KAK1856842.1"/>
    </source>
</evidence>
<dbReference type="InterPro" id="IPR013780">
    <property type="entry name" value="Glyco_hydro_b"/>
</dbReference>
<dbReference type="PANTHER" id="PTHR22762">
    <property type="entry name" value="ALPHA-GLUCOSIDASE"/>
    <property type="match status" value="1"/>
</dbReference>
<evidence type="ECO:0000256" key="2">
    <source>
        <dbReference type="ARBA" id="ARBA00007806"/>
    </source>
</evidence>
<evidence type="ECO:0000256" key="1">
    <source>
        <dbReference type="ARBA" id="ARBA00001657"/>
    </source>
</evidence>
<dbReference type="Gene3D" id="2.60.40.1180">
    <property type="entry name" value="Golgi alpha-mannosidase II"/>
    <property type="match status" value="2"/>
</dbReference>
<dbReference type="EMBL" id="JAQOWY010000005">
    <property type="protein sequence ID" value="KAK1856842.1"/>
    <property type="molecule type" value="Genomic_DNA"/>
</dbReference>
<dbReference type="EC" id="3.2.1.20" evidence="3"/>
<dbReference type="InterPro" id="IPR000322">
    <property type="entry name" value="Glyco_hydro_31_TIM"/>
</dbReference>
<evidence type="ECO:0000256" key="3">
    <source>
        <dbReference type="ARBA" id="ARBA00012741"/>
    </source>
</evidence>
<dbReference type="Pfam" id="PF01055">
    <property type="entry name" value="Glyco_hydro_31_2nd"/>
    <property type="match status" value="2"/>
</dbReference>
<dbReference type="InterPro" id="IPR011013">
    <property type="entry name" value="Gal_mutarotase_sf_dom"/>
</dbReference>
<reference evidence="7" key="1">
    <citation type="submission" date="2023-01" db="EMBL/GenBank/DDBJ databases">
        <title>Colletotrichum chrysophilum M932 genome sequence.</title>
        <authorList>
            <person name="Baroncelli R."/>
        </authorList>
    </citation>
    <scope>NUCLEOTIDE SEQUENCE</scope>
    <source>
        <strain evidence="7">M932</strain>
    </source>
</reference>
<feature type="domain" description="Glycosyl hydrolase family 31 C-terminal" evidence="6">
    <location>
        <begin position="824"/>
        <end position="946"/>
    </location>
</feature>
<feature type="domain" description="Glycoside hydrolase family 31 TIM barrel" evidence="4">
    <location>
        <begin position="551"/>
        <end position="815"/>
    </location>
</feature>
<dbReference type="Gene3D" id="3.20.20.80">
    <property type="entry name" value="Glycosidases"/>
    <property type="match status" value="2"/>
</dbReference>
<dbReference type="Pfam" id="PF13802">
    <property type="entry name" value="Gal_mutarotas_2"/>
    <property type="match status" value="1"/>
</dbReference>
<dbReference type="GO" id="GO:0005975">
    <property type="term" value="P:carbohydrate metabolic process"/>
    <property type="evidence" value="ECO:0007669"/>
    <property type="project" value="InterPro"/>
</dbReference>
<proteinExistence type="inferred from homology"/>
<comment type="caution">
    <text evidence="7">The sequence shown here is derived from an EMBL/GenBank/DDBJ whole genome shotgun (WGS) entry which is preliminary data.</text>
</comment>
<dbReference type="PANTHER" id="PTHR22762:SF120">
    <property type="entry name" value="HETEROGLYCAN GLUCOSIDASE 1"/>
    <property type="match status" value="1"/>
</dbReference>
<dbReference type="GO" id="GO:0004558">
    <property type="term" value="F:alpha-1,4-glucosidase activity"/>
    <property type="evidence" value="ECO:0007669"/>
    <property type="project" value="UniProtKB-EC"/>
</dbReference>
<dbReference type="AlphaFoldDB" id="A0AAD9AZS4"/>
<dbReference type="InterPro" id="IPR017853">
    <property type="entry name" value="GH"/>
</dbReference>
<organism evidence="7 8">
    <name type="scientific">Colletotrichum chrysophilum</name>
    <dbReference type="NCBI Taxonomy" id="1836956"/>
    <lineage>
        <taxon>Eukaryota</taxon>
        <taxon>Fungi</taxon>
        <taxon>Dikarya</taxon>
        <taxon>Ascomycota</taxon>
        <taxon>Pezizomycotina</taxon>
        <taxon>Sordariomycetes</taxon>
        <taxon>Hypocreomycetidae</taxon>
        <taxon>Glomerellales</taxon>
        <taxon>Glomerellaceae</taxon>
        <taxon>Colletotrichum</taxon>
        <taxon>Colletotrichum gloeosporioides species complex</taxon>
    </lineage>
</organism>
<gene>
    <name evidence="7" type="ORF">CCHR01_00605</name>
</gene>
<accession>A0AAD9AZS4</accession>
<dbReference type="InterPro" id="IPR025887">
    <property type="entry name" value="Glyco_hydro_31_N_dom"/>
</dbReference>
<comment type="similarity">
    <text evidence="2">Belongs to the glycosyl hydrolase 31 family.</text>
</comment>
<evidence type="ECO:0000313" key="8">
    <source>
        <dbReference type="Proteomes" id="UP001243330"/>
    </source>
</evidence>
<evidence type="ECO:0000259" key="5">
    <source>
        <dbReference type="Pfam" id="PF13802"/>
    </source>
</evidence>
<dbReference type="Pfam" id="PF21365">
    <property type="entry name" value="Glyco_hydro_31_3rd"/>
    <property type="match status" value="1"/>
</dbReference>
<evidence type="ECO:0000259" key="4">
    <source>
        <dbReference type="Pfam" id="PF01055"/>
    </source>
</evidence>
<evidence type="ECO:0000259" key="6">
    <source>
        <dbReference type="Pfam" id="PF21365"/>
    </source>
</evidence>
<sequence>MSAPQDLLNFIPADVFYNQNVPQFEKSTKLLGVQSSTSEDKDHNPLRYAAQVSLAAEDGTKPTQALIQFVTPQIWRIRYNPKFRNVEEYPNDNSRTIVMNKFADLVDQLKQEYRDSLAWNAVKAGEEWNWNTTFKKISDVHWVLTSKEYKDKSDIAGTEVTSLHFLADPFRIIATRKLNPSDVATLTDVGITATATEHVIWRTTAQTFLHQDDKNIDVINNVVLNIDKPGPAQYLGFGEQGGRTVLKEPTFMNYFCYDNFNYQKVYGQGPLDTKEPLYHSTPFYLEMNGTPGYRNVTGLMVDNYSQVAIDLGKKNASTIGVATRFGTFDAYVMTADDVPKMIWQYTSLVGRPKLKPRFILGHHQGCYGYQSDSDVMNVANRYHDLGFPLDGMHLDVDFQDRYRTFTHNKHRFPEIKTFFSNLRKLGVKSCTNITPILTFRESDGDEYFALRAFWDQNDKLNPATNLLVGDTRYMGGLPSQFPVNGCTRYDGNGYAKPSYKNPDDLGQRPIFRDSKDDPQYRDNYVFIEPDQNKPQGNYNSGYPFHGAVSYGELPADHTQLGTVGFYPDLNRTVARETWGKQYQQLFDDGLEFVWQDMTTPAVANVYGDMLGFPSRLYMSNDTVGQLSNKKPEQKTAIELWALYSYNLHKATYHGLNKLKGREKKRNFIIGRGSQTGMHRFAGLWTGDNGSSWDFWRISVSQVLALGYSGLTIAGVDMGGFTFDPNSSLSAPRWCDPELLIRWYTGAFLLPWYRNHYIQHFDSKAFQEPFKYGDALGDPKYSHYIPGNLYNQYASVMPLCRYYVQLRYSLMQVLYDAMFANLIHGLPIARAMLITDPDDMSLFNDNDDFIDNQYLLGHNIMVCPVLNPGVYNRDVYLPGTDNWYPSNLRVNAQGFGSDPIFKHAAELKPFVPGGSTISFGCGIPDAVNDPEQMAFVTPVYIREGAIIPQIDVRQSIEEKENNPVTIHVYPGRKHTEYNMFLDDGVSRDSAPDWLPQFGDHPDHHPSNEGANNQYRDVHITQDYQNKTSRSITISHPWEGFDAINTIGDTYYFAIWTVKDSAPTNPNQVNVTFKDQNGQDVRDGKLAFQYDTTRAVVSVEVPVHLVPKWTRASAGAPPTAKPFLAINVTGLE</sequence>
<dbReference type="SUPFAM" id="SSF51011">
    <property type="entry name" value="Glycosyl hydrolase domain"/>
    <property type="match status" value="1"/>
</dbReference>